<evidence type="ECO:0000259" key="4">
    <source>
        <dbReference type="Pfam" id="PF01551"/>
    </source>
</evidence>
<dbReference type="AlphaFoldDB" id="A0A1E5DYX8"/>
<feature type="region of interest" description="Disordered" evidence="2">
    <location>
        <begin position="113"/>
        <end position="144"/>
    </location>
</feature>
<accession>A0A1E5DYX8</accession>
<evidence type="ECO:0000256" key="2">
    <source>
        <dbReference type="SAM" id="MobiDB-lite"/>
    </source>
</evidence>
<dbReference type="Pfam" id="PF01551">
    <property type="entry name" value="Peptidase_M23"/>
    <property type="match status" value="1"/>
</dbReference>
<dbReference type="CDD" id="cd12797">
    <property type="entry name" value="M23_peptidase"/>
    <property type="match status" value="1"/>
</dbReference>
<keyword evidence="3" id="KW-0472">Membrane</keyword>
<evidence type="ECO:0000313" key="6">
    <source>
        <dbReference type="Proteomes" id="UP000094070"/>
    </source>
</evidence>
<feature type="domain" description="M23ase beta-sheet core" evidence="4">
    <location>
        <begin position="206"/>
        <end position="301"/>
    </location>
</feature>
<dbReference type="SUPFAM" id="SSF51261">
    <property type="entry name" value="Duplicated hybrid motif"/>
    <property type="match status" value="1"/>
</dbReference>
<name>A0A1E5DYX8_9VIBR</name>
<dbReference type="RefSeq" id="WP_017023722.1">
    <property type="nucleotide sequence ID" value="NZ_AJYK02000115.1"/>
</dbReference>
<dbReference type="PANTHER" id="PTHR21666">
    <property type="entry name" value="PEPTIDASE-RELATED"/>
    <property type="match status" value="1"/>
</dbReference>
<comment type="caution">
    <text evidence="5">The sequence shown here is derived from an EMBL/GenBank/DDBJ whole genome shotgun (WGS) entry which is preliminary data.</text>
</comment>
<keyword evidence="6" id="KW-1185">Reference proteome</keyword>
<dbReference type="STRING" id="1188252.A1QC_13605"/>
<dbReference type="GO" id="GO:0004222">
    <property type="term" value="F:metalloendopeptidase activity"/>
    <property type="evidence" value="ECO:0007669"/>
    <property type="project" value="TreeGrafter"/>
</dbReference>
<keyword evidence="3" id="KW-0812">Transmembrane</keyword>
<proteinExistence type="predicted"/>
<gene>
    <name evidence="5" type="ORF">A1QC_13605</name>
</gene>
<dbReference type="PANTHER" id="PTHR21666:SF289">
    <property type="entry name" value="L-ALA--D-GLU ENDOPEPTIDASE"/>
    <property type="match status" value="1"/>
</dbReference>
<keyword evidence="3" id="KW-1133">Transmembrane helix</keyword>
<sequence length="383" mass="43265">MPNIPSSHPVAKSNQSGENNNVNKSIWPIMIFKIIAGKIRTKKGLLIAFITLLSLGYIVYHMPLRDNIQASKQQDLNQQLDKYQRLYQEQLSINQTLKTTLESTNKLTYQDIHKRDETDSDTGEQDFMESESFDGLDTPDETTASGSRFEQALKTFEDNESIRFPLPPALKASLFQMIPNDTPVNYKRVSSPYGNRLHPISGKWKRHLGMDLTCPLGTPVFATADGVIEMTRASNQGYGNLLKIRHSFGFSTLYAHLNQFSVKPGQFVEKGDRVGFCGSSGNSTGSHLHYEVRFIGKTLNPKDFMTWKPEETAQLFSQQKQVPWNSLIEQLNRTVNLQVLLAMSSKMNHKNSIDTKPVKQAKKRSEGLQDFGLNEDGWTTVAE</sequence>
<reference evidence="5 6" key="1">
    <citation type="journal article" date="2012" name="Science">
        <title>Ecological populations of bacteria act as socially cohesive units of antibiotic production and resistance.</title>
        <authorList>
            <person name="Cordero O.X."/>
            <person name="Wildschutte H."/>
            <person name="Kirkup B."/>
            <person name="Proehl S."/>
            <person name="Ngo L."/>
            <person name="Hussain F."/>
            <person name="Le Roux F."/>
            <person name="Mincer T."/>
            <person name="Polz M.F."/>
        </authorList>
    </citation>
    <scope>NUCLEOTIDE SEQUENCE [LARGE SCALE GENOMIC DNA]</scope>
    <source>
        <strain evidence="5 6">1S-45</strain>
    </source>
</reference>
<dbReference type="Proteomes" id="UP000094070">
    <property type="component" value="Unassembled WGS sequence"/>
</dbReference>
<dbReference type="OrthoDB" id="9805070at2"/>
<organism evidence="5 6">
    <name type="scientific">Vibrio rumoiensis 1S-45</name>
    <dbReference type="NCBI Taxonomy" id="1188252"/>
    <lineage>
        <taxon>Bacteria</taxon>
        <taxon>Pseudomonadati</taxon>
        <taxon>Pseudomonadota</taxon>
        <taxon>Gammaproteobacteria</taxon>
        <taxon>Vibrionales</taxon>
        <taxon>Vibrionaceae</taxon>
        <taxon>Vibrio</taxon>
    </lineage>
</organism>
<dbReference type="Gene3D" id="2.70.70.10">
    <property type="entry name" value="Glucose Permease (Domain IIA)"/>
    <property type="match status" value="1"/>
</dbReference>
<dbReference type="InterPro" id="IPR016047">
    <property type="entry name" value="M23ase_b-sheet_dom"/>
</dbReference>
<evidence type="ECO:0000256" key="3">
    <source>
        <dbReference type="SAM" id="Phobius"/>
    </source>
</evidence>
<feature type="compositionally biased region" description="Acidic residues" evidence="2">
    <location>
        <begin position="118"/>
        <end position="140"/>
    </location>
</feature>
<keyword evidence="1" id="KW-0732">Signal</keyword>
<dbReference type="InterPro" id="IPR011055">
    <property type="entry name" value="Dup_hybrid_motif"/>
</dbReference>
<dbReference type="FunFam" id="2.70.70.10:FF:000006">
    <property type="entry name" value="M23 family peptidase"/>
    <property type="match status" value="1"/>
</dbReference>
<evidence type="ECO:0000256" key="1">
    <source>
        <dbReference type="ARBA" id="ARBA00022729"/>
    </source>
</evidence>
<dbReference type="eggNOG" id="COG0739">
    <property type="taxonomic scope" value="Bacteria"/>
</dbReference>
<dbReference type="InterPro" id="IPR050570">
    <property type="entry name" value="Cell_wall_metabolism_enzyme"/>
</dbReference>
<dbReference type="EMBL" id="AJYK02000115">
    <property type="protein sequence ID" value="OEF22569.1"/>
    <property type="molecule type" value="Genomic_DNA"/>
</dbReference>
<protein>
    <recommendedName>
        <fullName evidence="4">M23ase beta-sheet core domain-containing protein</fullName>
    </recommendedName>
</protein>
<evidence type="ECO:0000313" key="5">
    <source>
        <dbReference type="EMBL" id="OEF22569.1"/>
    </source>
</evidence>
<feature type="transmembrane region" description="Helical" evidence="3">
    <location>
        <begin position="44"/>
        <end position="62"/>
    </location>
</feature>